<dbReference type="Gene3D" id="3.80.10.10">
    <property type="entry name" value="Ribonuclease Inhibitor"/>
    <property type="match status" value="1"/>
</dbReference>
<dbReference type="InterPro" id="IPR001810">
    <property type="entry name" value="F-box_dom"/>
</dbReference>
<dbReference type="InterPro" id="IPR053781">
    <property type="entry name" value="F-box_AtFBL13-like"/>
</dbReference>
<gene>
    <name evidence="3" type="ORF">M0R45_028049</name>
</gene>
<dbReference type="CDD" id="cd22160">
    <property type="entry name" value="F-box_AtFBL13-like"/>
    <property type="match status" value="1"/>
</dbReference>
<dbReference type="EMBL" id="JBEDUW010000006">
    <property type="protein sequence ID" value="KAK9919457.1"/>
    <property type="molecule type" value="Genomic_DNA"/>
</dbReference>
<dbReference type="InterPro" id="IPR055357">
    <property type="entry name" value="LRR_At1g61320_AtMIF1"/>
</dbReference>
<accession>A0AAW1W838</accession>
<name>A0AAW1W838_RUBAR</name>
<evidence type="ECO:0000313" key="4">
    <source>
        <dbReference type="Proteomes" id="UP001457282"/>
    </source>
</evidence>
<dbReference type="InterPro" id="IPR053772">
    <property type="entry name" value="At1g61320/At1g61330-like"/>
</dbReference>
<feature type="domain" description="F-box" evidence="1">
    <location>
        <begin position="64"/>
        <end position="97"/>
    </location>
</feature>
<protein>
    <recommendedName>
        <fullName evidence="5">F-box domain-containing protein</fullName>
    </recommendedName>
</protein>
<organism evidence="3 4">
    <name type="scientific">Rubus argutus</name>
    <name type="common">Southern blackberry</name>
    <dbReference type="NCBI Taxonomy" id="59490"/>
    <lineage>
        <taxon>Eukaryota</taxon>
        <taxon>Viridiplantae</taxon>
        <taxon>Streptophyta</taxon>
        <taxon>Embryophyta</taxon>
        <taxon>Tracheophyta</taxon>
        <taxon>Spermatophyta</taxon>
        <taxon>Magnoliopsida</taxon>
        <taxon>eudicotyledons</taxon>
        <taxon>Gunneridae</taxon>
        <taxon>Pentapetalae</taxon>
        <taxon>rosids</taxon>
        <taxon>fabids</taxon>
        <taxon>Rosales</taxon>
        <taxon>Rosaceae</taxon>
        <taxon>Rosoideae</taxon>
        <taxon>Rosoideae incertae sedis</taxon>
        <taxon>Rubus</taxon>
    </lineage>
</organism>
<proteinExistence type="predicted"/>
<dbReference type="AlphaFoldDB" id="A0AAW1W838"/>
<sequence>MKNRGCRTSQFLPNKKHERNLIKRSKPKKKENLGKKEKDKGKYSFVDGISCVDRIGEVSYVDRISELPDGILVSILSCLLLKEAAATSVLSRRWRDLRASTISLNFEDEKVLRDFMELKPNIQYRKRRSFVSLVDHVVQQHTGPMIERFRACFFLDRRFASSIDEWIEFAMKKRAQILELEFLAANAKDNYIFPYELLGLEKGSTRKDLHSGIPSLHSSGCSIGFKSLKVLNLRHVDVAGEVLEYFLLNCPVLERLSVVAARNLVDLRVVTPSIALKCLAIEQCPDLKTIEICNANIVSFTYSGVAIKLFLSNVPLLVDVSITELNIESNDFYDDIIISVELPFTQFSCYLSQLKFLKMDISEAVYNQDYAFPILANLHCLELVMERHYCSALRYLTSFMKASPYLQRLVLKMNIITSWLEEMGIEKTETEIVTVEKMETVAKCPHHYLKVVEIAGYRARTFAVKYVMLLIKNAVALEKLVIDPVRHRSRGPSMVKKEIDEEMKARNHATKHLKKIVPSSVDFVCL</sequence>
<dbReference type="SUPFAM" id="SSF81383">
    <property type="entry name" value="F-box domain"/>
    <property type="match status" value="1"/>
</dbReference>
<comment type="caution">
    <text evidence="3">The sequence shown here is derived from an EMBL/GenBank/DDBJ whole genome shotgun (WGS) entry which is preliminary data.</text>
</comment>
<feature type="domain" description="At1g61320/AtMIF1 LRR" evidence="2">
    <location>
        <begin position="147"/>
        <end position="523"/>
    </location>
</feature>
<dbReference type="Gene3D" id="1.20.1280.50">
    <property type="match status" value="1"/>
</dbReference>
<keyword evidence="4" id="KW-1185">Reference proteome</keyword>
<dbReference type="PANTHER" id="PTHR34145:SF68">
    <property type="entry name" value="FBD DOMAIN-CONTAINING PROTEIN"/>
    <property type="match status" value="1"/>
</dbReference>
<evidence type="ECO:0000259" key="2">
    <source>
        <dbReference type="Pfam" id="PF23622"/>
    </source>
</evidence>
<evidence type="ECO:0000313" key="3">
    <source>
        <dbReference type="EMBL" id="KAK9919457.1"/>
    </source>
</evidence>
<reference evidence="3 4" key="1">
    <citation type="journal article" date="2023" name="G3 (Bethesda)">
        <title>A chromosome-length genome assembly and annotation of blackberry (Rubus argutus, cv. 'Hillquist').</title>
        <authorList>
            <person name="Bruna T."/>
            <person name="Aryal R."/>
            <person name="Dudchenko O."/>
            <person name="Sargent D.J."/>
            <person name="Mead D."/>
            <person name="Buti M."/>
            <person name="Cavallini A."/>
            <person name="Hytonen T."/>
            <person name="Andres J."/>
            <person name="Pham M."/>
            <person name="Weisz D."/>
            <person name="Mascagni F."/>
            <person name="Usai G."/>
            <person name="Natali L."/>
            <person name="Bassil N."/>
            <person name="Fernandez G.E."/>
            <person name="Lomsadze A."/>
            <person name="Armour M."/>
            <person name="Olukolu B."/>
            <person name="Poorten T."/>
            <person name="Britton C."/>
            <person name="Davik J."/>
            <person name="Ashrafi H."/>
            <person name="Aiden E.L."/>
            <person name="Borodovsky M."/>
            <person name="Worthington M."/>
        </authorList>
    </citation>
    <scope>NUCLEOTIDE SEQUENCE [LARGE SCALE GENOMIC DNA]</scope>
    <source>
        <strain evidence="3">PI 553951</strain>
    </source>
</reference>
<dbReference type="Pfam" id="PF23622">
    <property type="entry name" value="LRR_At1g61320_AtMIF1"/>
    <property type="match status" value="1"/>
</dbReference>
<evidence type="ECO:0008006" key="5">
    <source>
        <dbReference type="Google" id="ProtNLM"/>
    </source>
</evidence>
<dbReference type="SUPFAM" id="SSF52047">
    <property type="entry name" value="RNI-like"/>
    <property type="match status" value="1"/>
</dbReference>
<dbReference type="InterPro" id="IPR036047">
    <property type="entry name" value="F-box-like_dom_sf"/>
</dbReference>
<dbReference type="Proteomes" id="UP001457282">
    <property type="component" value="Unassembled WGS sequence"/>
</dbReference>
<dbReference type="PANTHER" id="PTHR34145">
    <property type="entry name" value="OS02G0105600 PROTEIN"/>
    <property type="match status" value="1"/>
</dbReference>
<dbReference type="Pfam" id="PF00646">
    <property type="entry name" value="F-box"/>
    <property type="match status" value="1"/>
</dbReference>
<dbReference type="InterPro" id="IPR032675">
    <property type="entry name" value="LRR_dom_sf"/>
</dbReference>
<evidence type="ECO:0000259" key="1">
    <source>
        <dbReference type="Pfam" id="PF00646"/>
    </source>
</evidence>